<sequence>MRKLLVLTSLVATAFAFSGCAGDSNKTAMGPRHSNFLGIYKHSDSNYTPHGKATFAVATDELVARDNYSGDKTSLLWGLITLKDY</sequence>
<dbReference type="Proteomes" id="UP000000925">
    <property type="component" value="Chromosome"/>
</dbReference>
<evidence type="ECO:0000313" key="2">
    <source>
        <dbReference type="EMBL" id="ADE55493.1"/>
    </source>
</evidence>
<dbReference type="STRING" id="583355.Caka_2477"/>
<evidence type="ECO:0000313" key="3">
    <source>
        <dbReference type="Proteomes" id="UP000000925"/>
    </source>
</evidence>
<dbReference type="KEGG" id="caa:Caka_2477"/>
<accession>D5ENL7</accession>
<proteinExistence type="predicted"/>
<protein>
    <submittedName>
        <fullName evidence="2">Uncharacterized protein</fullName>
    </submittedName>
</protein>
<name>D5ENL7_CORAD</name>
<organism evidence="2 3">
    <name type="scientific">Coraliomargarita akajimensis (strain DSM 45221 / IAM 15411 / JCM 23193 / KCTC 12865 / 04OKA010-24)</name>
    <dbReference type="NCBI Taxonomy" id="583355"/>
    <lineage>
        <taxon>Bacteria</taxon>
        <taxon>Pseudomonadati</taxon>
        <taxon>Verrucomicrobiota</taxon>
        <taxon>Opitutia</taxon>
        <taxon>Puniceicoccales</taxon>
        <taxon>Coraliomargaritaceae</taxon>
        <taxon>Coraliomargarita</taxon>
    </lineage>
</organism>
<evidence type="ECO:0000256" key="1">
    <source>
        <dbReference type="SAM" id="SignalP"/>
    </source>
</evidence>
<dbReference type="PROSITE" id="PS51257">
    <property type="entry name" value="PROKAR_LIPOPROTEIN"/>
    <property type="match status" value="1"/>
</dbReference>
<keyword evidence="3" id="KW-1185">Reference proteome</keyword>
<dbReference type="OrthoDB" id="199366at2"/>
<keyword evidence="1" id="KW-0732">Signal</keyword>
<feature type="chain" id="PRO_5003071619" evidence="1">
    <location>
        <begin position="22"/>
        <end position="85"/>
    </location>
</feature>
<dbReference type="EMBL" id="CP001998">
    <property type="protein sequence ID" value="ADE55493.1"/>
    <property type="molecule type" value="Genomic_DNA"/>
</dbReference>
<feature type="signal peptide" evidence="1">
    <location>
        <begin position="1"/>
        <end position="21"/>
    </location>
</feature>
<dbReference type="RefSeq" id="WP_013044215.1">
    <property type="nucleotide sequence ID" value="NC_014008.1"/>
</dbReference>
<dbReference type="HOGENOM" id="CLU_2507035_0_0_0"/>
<dbReference type="AlphaFoldDB" id="D5ENL7"/>
<reference evidence="2 3" key="1">
    <citation type="journal article" date="2010" name="Stand. Genomic Sci.">
        <title>Complete genome sequence of Coraliomargarita akajimensis type strain (04OKA010-24).</title>
        <authorList>
            <person name="Mavromatis K."/>
            <person name="Abt B."/>
            <person name="Brambilla E."/>
            <person name="Lapidus A."/>
            <person name="Copeland A."/>
            <person name="Deshpande S."/>
            <person name="Nolan M."/>
            <person name="Lucas S."/>
            <person name="Tice H."/>
            <person name="Cheng J.F."/>
            <person name="Han C."/>
            <person name="Detter J.C."/>
            <person name="Woyke T."/>
            <person name="Goodwin L."/>
            <person name="Pitluck S."/>
            <person name="Held B."/>
            <person name="Brettin T."/>
            <person name="Tapia R."/>
            <person name="Ivanova N."/>
            <person name="Mikhailova N."/>
            <person name="Pati A."/>
            <person name="Liolios K."/>
            <person name="Chen A."/>
            <person name="Palaniappan K."/>
            <person name="Land M."/>
            <person name="Hauser L."/>
            <person name="Chang Y.J."/>
            <person name="Jeffries C.D."/>
            <person name="Rohde M."/>
            <person name="Goker M."/>
            <person name="Bristow J."/>
            <person name="Eisen J.A."/>
            <person name="Markowitz V."/>
            <person name="Hugenholtz P."/>
            <person name="Klenk H.P."/>
            <person name="Kyrpides N.C."/>
        </authorList>
    </citation>
    <scope>NUCLEOTIDE SEQUENCE [LARGE SCALE GENOMIC DNA]</scope>
    <source>
        <strain evidence="3">DSM 45221 / IAM 15411 / JCM 23193 / KCTC 12865</strain>
    </source>
</reference>
<gene>
    <name evidence="2" type="ordered locus">Caka_2477</name>
</gene>